<evidence type="ECO:0000256" key="5">
    <source>
        <dbReference type="SAM" id="Phobius"/>
    </source>
</evidence>
<evidence type="ECO:0000256" key="3">
    <source>
        <dbReference type="ARBA" id="ARBA00022989"/>
    </source>
</evidence>
<evidence type="ECO:0000259" key="6">
    <source>
        <dbReference type="Pfam" id="PF00892"/>
    </source>
</evidence>
<feature type="transmembrane region" description="Helical" evidence="5">
    <location>
        <begin position="120"/>
        <end position="138"/>
    </location>
</feature>
<evidence type="ECO:0000256" key="2">
    <source>
        <dbReference type="ARBA" id="ARBA00022692"/>
    </source>
</evidence>
<dbReference type="RefSeq" id="WP_166845799.1">
    <property type="nucleotide sequence ID" value="NZ_JAAONY010000002.1"/>
</dbReference>
<comment type="caution">
    <text evidence="7">The sequence shown here is derived from an EMBL/GenBank/DDBJ whole genome shotgun (WGS) entry which is preliminary data.</text>
</comment>
<dbReference type="Pfam" id="PF00892">
    <property type="entry name" value="EamA"/>
    <property type="match status" value="2"/>
</dbReference>
<feature type="transmembrane region" description="Helical" evidence="5">
    <location>
        <begin position="7"/>
        <end position="26"/>
    </location>
</feature>
<feature type="transmembrane region" description="Helical" evidence="5">
    <location>
        <begin position="32"/>
        <end position="52"/>
    </location>
</feature>
<sequence length="294" mass="31630">MSFKDSVMLVLLAAIWGGSFLFMRYAVPELGVAPLIFLRVGLAALFLLPILLWQGKGAELKRVWVPSFVNGWTNSAIPFCLIAYSLLTLSSGFASILNAVTPIATAVVGFLWLRESMSWIKTLGMLIGIAGVTLLAWNKLYVSQDDTWQVALAIGAGILATLFYAISAIFTKRYLSGVDSMVLSTGSMLGATVVLLPLAILYWPENPISLLSWLAAIALAIICSALAYLMFFRLIHTVGPARATTVTFIVPVFGMLWGATLLNEEVSLTMLVASAITLFGTGLATGLLGSKQER</sequence>
<accession>A0A7X0JVG3</accession>
<dbReference type="InterPro" id="IPR000620">
    <property type="entry name" value="EamA_dom"/>
</dbReference>
<evidence type="ECO:0000256" key="4">
    <source>
        <dbReference type="ARBA" id="ARBA00023136"/>
    </source>
</evidence>
<evidence type="ECO:0000313" key="7">
    <source>
        <dbReference type="EMBL" id="MBB6522488.1"/>
    </source>
</evidence>
<feature type="transmembrane region" description="Helical" evidence="5">
    <location>
        <begin position="243"/>
        <end position="262"/>
    </location>
</feature>
<comment type="subcellular location">
    <subcellularLocation>
        <location evidence="1">Membrane</location>
        <topology evidence="1">Multi-pass membrane protein</topology>
    </subcellularLocation>
</comment>
<proteinExistence type="predicted"/>
<keyword evidence="2 5" id="KW-0812">Transmembrane</keyword>
<feature type="domain" description="EamA" evidence="6">
    <location>
        <begin position="153"/>
        <end position="284"/>
    </location>
</feature>
<feature type="transmembrane region" description="Helical" evidence="5">
    <location>
        <begin position="150"/>
        <end position="170"/>
    </location>
</feature>
<feature type="transmembrane region" description="Helical" evidence="5">
    <location>
        <begin position="268"/>
        <end position="288"/>
    </location>
</feature>
<keyword evidence="8" id="KW-1185">Reference proteome</keyword>
<dbReference type="InterPro" id="IPR037185">
    <property type="entry name" value="EmrE-like"/>
</dbReference>
<keyword evidence="3 5" id="KW-1133">Transmembrane helix</keyword>
<feature type="domain" description="EamA" evidence="6">
    <location>
        <begin position="8"/>
        <end position="136"/>
    </location>
</feature>
<reference evidence="7 8" key="1">
    <citation type="submission" date="2020-08" db="EMBL/GenBank/DDBJ databases">
        <title>Genomic Encyclopedia of Type Strains, Phase IV (KMG-IV): sequencing the most valuable type-strain genomes for metagenomic binning, comparative biology and taxonomic classification.</title>
        <authorList>
            <person name="Goeker M."/>
        </authorList>
    </citation>
    <scope>NUCLEOTIDE SEQUENCE [LARGE SCALE GENOMIC DNA]</scope>
    <source>
        <strain evidence="7 8">DSM 22368</strain>
    </source>
</reference>
<name>A0A7X0JVG3_9GAMM</name>
<gene>
    <name evidence="7" type="ORF">HNR48_002773</name>
</gene>
<keyword evidence="4 5" id="KW-0472">Membrane</keyword>
<dbReference type="EMBL" id="JACHHT010000002">
    <property type="protein sequence ID" value="MBB6522488.1"/>
    <property type="molecule type" value="Genomic_DNA"/>
</dbReference>
<feature type="transmembrane region" description="Helical" evidence="5">
    <location>
        <begin position="182"/>
        <end position="204"/>
    </location>
</feature>
<evidence type="ECO:0000313" key="8">
    <source>
        <dbReference type="Proteomes" id="UP000528457"/>
    </source>
</evidence>
<dbReference type="AlphaFoldDB" id="A0A7X0JVG3"/>
<dbReference type="PANTHER" id="PTHR32322:SF9">
    <property type="entry name" value="AMINO-ACID METABOLITE EFFLUX PUMP-RELATED"/>
    <property type="match status" value="1"/>
</dbReference>
<feature type="transmembrane region" description="Helical" evidence="5">
    <location>
        <begin position="64"/>
        <end position="87"/>
    </location>
</feature>
<dbReference type="Gene3D" id="1.10.3730.20">
    <property type="match status" value="1"/>
</dbReference>
<dbReference type="Proteomes" id="UP000528457">
    <property type="component" value="Unassembled WGS sequence"/>
</dbReference>
<dbReference type="InterPro" id="IPR050638">
    <property type="entry name" value="AA-Vitamin_Transporters"/>
</dbReference>
<protein>
    <submittedName>
        <fullName evidence="7">Drug/metabolite transporter (DMT)-like permease</fullName>
    </submittedName>
</protein>
<evidence type="ECO:0000256" key="1">
    <source>
        <dbReference type="ARBA" id="ARBA00004141"/>
    </source>
</evidence>
<dbReference type="InParanoid" id="A0A7X0JVG3"/>
<dbReference type="PANTHER" id="PTHR32322">
    <property type="entry name" value="INNER MEMBRANE TRANSPORTER"/>
    <property type="match status" value="1"/>
</dbReference>
<dbReference type="GO" id="GO:0016020">
    <property type="term" value="C:membrane"/>
    <property type="evidence" value="ECO:0007669"/>
    <property type="project" value="UniProtKB-SubCell"/>
</dbReference>
<feature type="transmembrane region" description="Helical" evidence="5">
    <location>
        <begin position="210"/>
        <end position="231"/>
    </location>
</feature>
<organism evidence="7 8">
    <name type="scientific">Pseudoteredinibacter isoporae</name>
    <dbReference type="NCBI Taxonomy" id="570281"/>
    <lineage>
        <taxon>Bacteria</taxon>
        <taxon>Pseudomonadati</taxon>
        <taxon>Pseudomonadota</taxon>
        <taxon>Gammaproteobacteria</taxon>
        <taxon>Cellvibrionales</taxon>
        <taxon>Cellvibrionaceae</taxon>
        <taxon>Pseudoteredinibacter</taxon>
    </lineage>
</organism>
<feature type="transmembrane region" description="Helical" evidence="5">
    <location>
        <begin position="93"/>
        <end position="113"/>
    </location>
</feature>
<dbReference type="SUPFAM" id="SSF103481">
    <property type="entry name" value="Multidrug resistance efflux transporter EmrE"/>
    <property type="match status" value="2"/>
</dbReference>